<sequence>MGANGLLAVFAILIAWYTLLTDERRVDLRLRISKFNLVFIIFFISTILTVIYSKVLLSVFPIKPIPWILGFNEDTLAFTCLCIIIIFFGIKVQGKILPKANLTCWISVSETYLRAKKIEQLGYLFDKYHEQLFNIISNKKWYVRVHNYLAPSLSPIEMDEEKVKKLRFKKVRRFLSKFFPYEDKRQNDIQLNISNLLKSKVFSHYLIDTYPHVAMKATCLQLRYNCEYNTNFFTYLISNPNSIMYRELRDNQNRSYTGEYALDESNALLNFYLNDIRMAIDLEIWKPVGDYVISYIKKQKGSSCFYNHPDNYYSSSDERWECPIFVGLTFFDVMVSTAIFKRSKNNMWLMYYRCFLKEILESYEKSSSIDVNREFPMRFDYLIYELISRCNIWAGATEHLNYDNWTTEDKEQSPEFFASKTLGEMMYLIITSEKMHNNQKTYLLEIIIKRMDSLDKKKKSAYSKEIFNNLIRAFSPASIDINAVNKLRQLYKGVDHVLKNKNSTFEVELSKYPDQ</sequence>
<evidence type="ECO:0000313" key="1">
    <source>
        <dbReference type="EMBL" id="HAH4525545.1"/>
    </source>
</evidence>
<organism evidence="1">
    <name type="scientific">Escherichia coli</name>
    <dbReference type="NCBI Taxonomy" id="562"/>
    <lineage>
        <taxon>Bacteria</taxon>
        <taxon>Pseudomonadati</taxon>
        <taxon>Pseudomonadota</taxon>
        <taxon>Gammaproteobacteria</taxon>
        <taxon>Enterobacterales</taxon>
        <taxon>Enterobacteriaceae</taxon>
        <taxon>Escherichia</taxon>
    </lineage>
</organism>
<dbReference type="EMBL" id="DABBJX010000018">
    <property type="protein sequence ID" value="HAH4525545.1"/>
    <property type="molecule type" value="Genomic_DNA"/>
</dbReference>
<accession>A0A5J9X9F3</accession>
<proteinExistence type="predicted"/>
<protein>
    <submittedName>
        <fullName evidence="1">Uncharacterized protein</fullName>
    </submittedName>
</protein>
<gene>
    <name evidence="1" type="ORF">GRC73_16255</name>
</gene>
<comment type="caution">
    <text evidence="1">The sequence shown here is derived from an EMBL/GenBank/DDBJ whole genome shotgun (WGS) entry which is preliminary data.</text>
</comment>
<dbReference type="AlphaFoldDB" id="A0A5J9X9F3"/>
<name>A0A5J9X9F3_ECOLX</name>
<reference evidence="1" key="2">
    <citation type="submission" date="2019-12" db="EMBL/GenBank/DDBJ databases">
        <authorList>
            <consortium name="NCBI Pathogen Detection Project"/>
        </authorList>
    </citation>
    <scope>NUCLEOTIDE SEQUENCE</scope>
    <source>
        <strain evidence="1">EC00763</strain>
    </source>
</reference>
<dbReference type="RefSeq" id="WP_001564320.1">
    <property type="nucleotide sequence ID" value="NZ_BGTW01000004.1"/>
</dbReference>
<reference evidence="1" key="1">
    <citation type="journal article" date="2018" name="Genome Biol.">
        <title>SKESA: strategic k-mer extension for scrupulous assemblies.</title>
        <authorList>
            <person name="Souvorov A."/>
            <person name="Agarwala R."/>
            <person name="Lipman D.J."/>
        </authorList>
    </citation>
    <scope>NUCLEOTIDE SEQUENCE [LARGE SCALE GENOMIC DNA]</scope>
    <source>
        <strain evidence="1">EC00763</strain>
    </source>
</reference>